<proteinExistence type="predicted"/>
<keyword evidence="3" id="KW-1185">Reference proteome</keyword>
<name>A0A0M3J8T3_ANISI</name>
<dbReference type="OrthoDB" id="10030973at2759"/>
<feature type="compositionally biased region" description="Polar residues" evidence="1">
    <location>
        <begin position="23"/>
        <end position="33"/>
    </location>
</feature>
<dbReference type="WBParaSite" id="ASIM_0000399201-mRNA-1">
    <property type="protein sequence ID" value="ASIM_0000399201-mRNA-1"/>
    <property type="gene ID" value="ASIM_0000399201"/>
</dbReference>
<accession>A0A0M3J8T3</accession>
<gene>
    <name evidence="2" type="ORF">ASIM_LOCUS3818</name>
</gene>
<feature type="region of interest" description="Disordered" evidence="1">
    <location>
        <begin position="64"/>
        <end position="85"/>
    </location>
</feature>
<evidence type="ECO:0000313" key="3">
    <source>
        <dbReference type="Proteomes" id="UP000267096"/>
    </source>
</evidence>
<dbReference type="EMBL" id="UYRR01006208">
    <property type="protein sequence ID" value="VDK22437.1"/>
    <property type="molecule type" value="Genomic_DNA"/>
</dbReference>
<reference evidence="4" key="1">
    <citation type="submission" date="2017-02" db="UniProtKB">
        <authorList>
            <consortium name="WormBaseParasite"/>
        </authorList>
    </citation>
    <scope>IDENTIFICATION</scope>
</reference>
<dbReference type="Proteomes" id="UP000267096">
    <property type="component" value="Unassembled WGS sequence"/>
</dbReference>
<evidence type="ECO:0000313" key="4">
    <source>
        <dbReference type="WBParaSite" id="ASIM_0000399201-mRNA-1"/>
    </source>
</evidence>
<organism evidence="4">
    <name type="scientific">Anisakis simplex</name>
    <name type="common">Herring worm</name>
    <dbReference type="NCBI Taxonomy" id="6269"/>
    <lineage>
        <taxon>Eukaryota</taxon>
        <taxon>Metazoa</taxon>
        <taxon>Ecdysozoa</taxon>
        <taxon>Nematoda</taxon>
        <taxon>Chromadorea</taxon>
        <taxon>Rhabditida</taxon>
        <taxon>Spirurina</taxon>
        <taxon>Ascaridomorpha</taxon>
        <taxon>Ascaridoidea</taxon>
        <taxon>Anisakidae</taxon>
        <taxon>Anisakis</taxon>
        <taxon>Anisakis simplex complex</taxon>
    </lineage>
</organism>
<protein>
    <submittedName>
        <fullName evidence="4">Cell division cycle associated 7</fullName>
    </submittedName>
</protein>
<feature type="region of interest" description="Disordered" evidence="1">
    <location>
        <begin position="1"/>
        <end position="37"/>
    </location>
</feature>
<feature type="compositionally biased region" description="Acidic residues" evidence="1">
    <location>
        <begin position="1"/>
        <end position="16"/>
    </location>
</feature>
<reference evidence="2 3" key="2">
    <citation type="submission" date="2018-11" db="EMBL/GenBank/DDBJ databases">
        <authorList>
            <consortium name="Pathogen Informatics"/>
        </authorList>
    </citation>
    <scope>NUCLEOTIDE SEQUENCE [LARGE SCALE GENOMIC DNA]</scope>
</reference>
<evidence type="ECO:0000313" key="2">
    <source>
        <dbReference type="EMBL" id="VDK22437.1"/>
    </source>
</evidence>
<dbReference type="AlphaFoldDB" id="A0A0M3J8T3"/>
<sequence length="85" mass="9791">MIFEESEPFDDDVEEEDGRKQPNPASEQSSQHGASEEIWMSKNFAMISSRPRKELPRKAANVIRMQPRPTRISDTHSQDLKSFLS</sequence>
<evidence type="ECO:0000256" key="1">
    <source>
        <dbReference type="SAM" id="MobiDB-lite"/>
    </source>
</evidence>